<name>A0A5J6V615_9MICO</name>
<evidence type="ECO:0000259" key="1">
    <source>
        <dbReference type="Pfam" id="PF01979"/>
    </source>
</evidence>
<feature type="domain" description="Amidohydrolase-related" evidence="1">
    <location>
        <begin position="59"/>
        <end position="406"/>
    </location>
</feature>
<proteinExistence type="predicted"/>
<organism evidence="2 3">
    <name type="scientific">Ornithinimicrobium pratense</name>
    <dbReference type="NCBI Taxonomy" id="2593973"/>
    <lineage>
        <taxon>Bacteria</taxon>
        <taxon>Bacillati</taxon>
        <taxon>Actinomycetota</taxon>
        <taxon>Actinomycetes</taxon>
        <taxon>Micrococcales</taxon>
        <taxon>Ornithinimicrobiaceae</taxon>
        <taxon>Ornithinimicrobium</taxon>
    </lineage>
</organism>
<dbReference type="Gene3D" id="2.30.40.10">
    <property type="entry name" value="Urease, subunit C, domain 1"/>
    <property type="match status" value="1"/>
</dbReference>
<dbReference type="InterPro" id="IPR051781">
    <property type="entry name" value="Metallo-dep_Hydrolase"/>
</dbReference>
<dbReference type="InterPro" id="IPR006680">
    <property type="entry name" value="Amidohydro-rel"/>
</dbReference>
<evidence type="ECO:0000313" key="3">
    <source>
        <dbReference type="Proteomes" id="UP000326546"/>
    </source>
</evidence>
<dbReference type="PANTHER" id="PTHR43135">
    <property type="entry name" value="ALPHA-D-RIBOSE 1-METHYLPHOSPHONATE 5-TRIPHOSPHATE DIPHOSPHATASE"/>
    <property type="match status" value="1"/>
</dbReference>
<dbReference type="AlphaFoldDB" id="A0A5J6V615"/>
<dbReference type="Proteomes" id="UP000326546">
    <property type="component" value="Chromosome"/>
</dbReference>
<dbReference type="Pfam" id="PF01979">
    <property type="entry name" value="Amidohydro_1"/>
    <property type="match status" value="1"/>
</dbReference>
<dbReference type="Gene3D" id="3.20.20.140">
    <property type="entry name" value="Metal-dependent hydrolases"/>
    <property type="match status" value="1"/>
</dbReference>
<reference evidence="2 3" key="1">
    <citation type="submission" date="2019-09" db="EMBL/GenBank/DDBJ databases">
        <title>Serinicoccus pratensis sp. nov., isolated from meadow soil.</title>
        <authorList>
            <person name="Zhang W."/>
        </authorList>
    </citation>
    <scope>NUCLEOTIDE SEQUENCE [LARGE SCALE GENOMIC DNA]</scope>
    <source>
        <strain evidence="2 3">W204</strain>
    </source>
</reference>
<dbReference type="InterPro" id="IPR057744">
    <property type="entry name" value="OTAase-like"/>
</dbReference>
<dbReference type="InterPro" id="IPR032466">
    <property type="entry name" value="Metal_Hydrolase"/>
</dbReference>
<dbReference type="GO" id="GO:0016810">
    <property type="term" value="F:hydrolase activity, acting on carbon-nitrogen (but not peptide) bonds"/>
    <property type="evidence" value="ECO:0007669"/>
    <property type="project" value="InterPro"/>
</dbReference>
<dbReference type="InterPro" id="IPR011059">
    <property type="entry name" value="Metal-dep_hydrolase_composite"/>
</dbReference>
<dbReference type="RefSeq" id="WP_158061600.1">
    <property type="nucleotide sequence ID" value="NZ_CP044427.1"/>
</dbReference>
<dbReference type="SUPFAM" id="SSF51556">
    <property type="entry name" value="Metallo-dependent hydrolases"/>
    <property type="match status" value="1"/>
</dbReference>
<evidence type="ECO:0000313" key="2">
    <source>
        <dbReference type="EMBL" id="QFG69218.1"/>
    </source>
</evidence>
<dbReference type="EMBL" id="CP044427">
    <property type="protein sequence ID" value="QFG69218.1"/>
    <property type="molecule type" value="Genomic_DNA"/>
</dbReference>
<keyword evidence="3" id="KW-1185">Reference proteome</keyword>
<dbReference type="CDD" id="cd01299">
    <property type="entry name" value="Met_dep_hydrolase_A"/>
    <property type="match status" value="1"/>
</dbReference>
<dbReference type="KEGG" id="serw:FY030_11330"/>
<dbReference type="PANTHER" id="PTHR43135:SF3">
    <property type="entry name" value="ALPHA-D-RIBOSE 1-METHYLPHOSPHONATE 5-TRIPHOSPHATE DIPHOSPHATASE"/>
    <property type="match status" value="1"/>
</dbReference>
<gene>
    <name evidence="2" type="ORF">FY030_11330</name>
</gene>
<dbReference type="SUPFAM" id="SSF51338">
    <property type="entry name" value="Composite domain of metallo-dependent hydrolases"/>
    <property type="match status" value="1"/>
</dbReference>
<keyword evidence="2" id="KW-0378">Hydrolase</keyword>
<sequence>MDRILFRGGVVVDGSGAEPSTGDVLVVDGRVAAVGSDVVGLDEGTAGERTRVVDCTGAFVTPGLFDCHVHFLFEQPTMVQILQTPFSLPFYEAIDRMRRTVATGITYVRDAGGADLGLAEAVRRGHVLGPRMQVAIQMISQTGGHGDDWHVCGAHVGLLAEHPGMPSAVVDGPIEMRRKVRELVRAGADVIKVATSGGVLSPRSNPSHGHLRDDEVAELVREATAAGLNVMAHAIATDGIKTAIRNGVRSIEHGIYLDDEAIELMLEHGTWLVPTLSAPRAVLAQADAGAPMSDAVVAKARRVAAVHDASVRRAIEAGVKVAMGTDCGVGVHGTNLEELGHLAALGMPAAKVWAAASGVAAELLGVEAQHGTLEAGKVADVVVIDGAYDEWTGLGERVREVWMAGERVSSRG</sequence>
<accession>A0A5J6V615</accession>
<protein>
    <submittedName>
        <fullName evidence="2">Amidohydrolase family protein</fullName>
    </submittedName>
</protein>
<dbReference type="OrthoDB" id="3189065at2"/>